<dbReference type="PROSITE" id="PS01124">
    <property type="entry name" value="HTH_ARAC_FAMILY_2"/>
    <property type="match status" value="1"/>
</dbReference>
<gene>
    <name evidence="6" type="ORF">ELQ90_02265</name>
</gene>
<protein>
    <submittedName>
        <fullName evidence="6">AraC family transcriptional regulator</fullName>
    </submittedName>
</protein>
<dbReference type="Gene3D" id="1.10.10.60">
    <property type="entry name" value="Homeodomain-like"/>
    <property type="match status" value="2"/>
</dbReference>
<dbReference type="CDD" id="cd06986">
    <property type="entry name" value="cupin_MmsR-like_N"/>
    <property type="match status" value="1"/>
</dbReference>
<comment type="caution">
    <text evidence="6">The sequence shown here is derived from an EMBL/GenBank/DDBJ whole genome shotgun (WGS) entry which is preliminary data.</text>
</comment>
<evidence type="ECO:0000313" key="7">
    <source>
        <dbReference type="Proteomes" id="UP000288547"/>
    </source>
</evidence>
<dbReference type="Gene3D" id="2.60.120.280">
    <property type="entry name" value="Regulatory protein AraC"/>
    <property type="match status" value="1"/>
</dbReference>
<evidence type="ECO:0000256" key="3">
    <source>
        <dbReference type="ARBA" id="ARBA00023159"/>
    </source>
</evidence>
<dbReference type="Proteomes" id="UP000288547">
    <property type="component" value="Unassembled WGS sequence"/>
</dbReference>
<dbReference type="PROSITE" id="PS00041">
    <property type="entry name" value="HTH_ARAC_FAMILY_1"/>
    <property type="match status" value="1"/>
</dbReference>
<dbReference type="InterPro" id="IPR018060">
    <property type="entry name" value="HTH_AraC"/>
</dbReference>
<dbReference type="AlphaFoldDB" id="A0A444PZC9"/>
<dbReference type="InterPro" id="IPR020449">
    <property type="entry name" value="Tscrpt_reg_AraC-type_HTH"/>
</dbReference>
<dbReference type="EMBL" id="RZNB01000001">
    <property type="protein sequence ID" value="RWZ53259.1"/>
    <property type="molecule type" value="Genomic_DNA"/>
</dbReference>
<dbReference type="SMART" id="SM00342">
    <property type="entry name" value="HTH_ARAC"/>
    <property type="match status" value="1"/>
</dbReference>
<keyword evidence="4" id="KW-0804">Transcription</keyword>
<dbReference type="InterPro" id="IPR050204">
    <property type="entry name" value="AraC_XylS_family_regulators"/>
</dbReference>
<name>A0A444PZC9_9MICO</name>
<dbReference type="PANTHER" id="PTHR46796:SF7">
    <property type="entry name" value="ARAC FAMILY TRANSCRIPTIONAL REGULATOR"/>
    <property type="match status" value="1"/>
</dbReference>
<organism evidence="6 7">
    <name type="scientific">Labedella phragmitis</name>
    <dbReference type="NCBI Taxonomy" id="2498849"/>
    <lineage>
        <taxon>Bacteria</taxon>
        <taxon>Bacillati</taxon>
        <taxon>Actinomycetota</taxon>
        <taxon>Actinomycetes</taxon>
        <taxon>Micrococcales</taxon>
        <taxon>Microbacteriaceae</taxon>
        <taxon>Labedella</taxon>
    </lineage>
</organism>
<evidence type="ECO:0000256" key="2">
    <source>
        <dbReference type="ARBA" id="ARBA00023125"/>
    </source>
</evidence>
<feature type="domain" description="HTH araC/xylS-type" evidence="5">
    <location>
        <begin position="175"/>
        <end position="273"/>
    </location>
</feature>
<keyword evidence="7" id="KW-1185">Reference proteome</keyword>
<dbReference type="InterPro" id="IPR009057">
    <property type="entry name" value="Homeodomain-like_sf"/>
</dbReference>
<dbReference type="GO" id="GO:0003700">
    <property type="term" value="F:DNA-binding transcription factor activity"/>
    <property type="evidence" value="ECO:0007669"/>
    <property type="project" value="InterPro"/>
</dbReference>
<dbReference type="OrthoDB" id="3186094at2"/>
<evidence type="ECO:0000256" key="1">
    <source>
        <dbReference type="ARBA" id="ARBA00023015"/>
    </source>
</evidence>
<dbReference type="GO" id="GO:0043565">
    <property type="term" value="F:sequence-specific DNA binding"/>
    <property type="evidence" value="ECO:0007669"/>
    <property type="project" value="InterPro"/>
</dbReference>
<dbReference type="Pfam" id="PF12833">
    <property type="entry name" value="HTH_18"/>
    <property type="match status" value="1"/>
</dbReference>
<sequence length="276" mass="30365">MLVLPRPLVRDALQRPGTAHLVVTDCGYFPEAESHGRERATGIPQAVVFVCTRGRGWVETEDGRFTVSAGEAVVLPPGRPHAYGADPDDPWTLWWMHVQGRDLPEFLTAAGITTRSPVRSLSDVYRAVALVGEALEWMERDTSPASLLGAAGAAWHLMAQLATDRAPGSRHDVLDRAAAYIRETVDEPVSIAALAAMARVSPSHFSALFKARFGFPVRQYQTQVRMARARELLDTTDQPVATVAATVGYPDSFYFARQFKRVHGVSPLRYRRQGKG</sequence>
<dbReference type="PRINTS" id="PR00032">
    <property type="entry name" value="HTHARAC"/>
</dbReference>
<keyword evidence="3" id="KW-0010">Activator</keyword>
<dbReference type="Pfam" id="PF02311">
    <property type="entry name" value="AraC_binding"/>
    <property type="match status" value="1"/>
</dbReference>
<reference evidence="6 7" key="1">
    <citation type="submission" date="2018-12" db="EMBL/GenBank/DDBJ databases">
        <authorList>
            <person name="Li F."/>
        </authorList>
    </citation>
    <scope>NUCLEOTIDE SEQUENCE [LARGE SCALE GENOMIC DNA]</scope>
    <source>
        <strain evidence="6 7">11W25H-1</strain>
    </source>
</reference>
<dbReference type="InterPro" id="IPR003313">
    <property type="entry name" value="AraC-bd"/>
</dbReference>
<keyword evidence="2" id="KW-0238">DNA-binding</keyword>
<evidence type="ECO:0000313" key="6">
    <source>
        <dbReference type="EMBL" id="RWZ53259.1"/>
    </source>
</evidence>
<evidence type="ECO:0000259" key="5">
    <source>
        <dbReference type="PROSITE" id="PS01124"/>
    </source>
</evidence>
<dbReference type="SUPFAM" id="SSF46689">
    <property type="entry name" value="Homeodomain-like"/>
    <property type="match status" value="2"/>
</dbReference>
<evidence type="ECO:0000256" key="4">
    <source>
        <dbReference type="ARBA" id="ARBA00023163"/>
    </source>
</evidence>
<accession>A0A444PZC9</accession>
<keyword evidence="1" id="KW-0805">Transcription regulation</keyword>
<dbReference type="SUPFAM" id="SSF51215">
    <property type="entry name" value="Regulatory protein AraC"/>
    <property type="match status" value="1"/>
</dbReference>
<dbReference type="InterPro" id="IPR037923">
    <property type="entry name" value="HTH-like"/>
</dbReference>
<dbReference type="PANTHER" id="PTHR46796">
    <property type="entry name" value="HTH-TYPE TRANSCRIPTIONAL ACTIVATOR RHAS-RELATED"/>
    <property type="match status" value="1"/>
</dbReference>
<dbReference type="InterPro" id="IPR018062">
    <property type="entry name" value="HTH_AraC-typ_CS"/>
</dbReference>
<proteinExistence type="predicted"/>